<evidence type="ECO:0000256" key="5">
    <source>
        <dbReference type="ARBA" id="ARBA00022989"/>
    </source>
</evidence>
<keyword evidence="10" id="KW-1185">Reference proteome</keyword>
<dbReference type="InterPro" id="IPR002809">
    <property type="entry name" value="EMC3/TMCO1"/>
</dbReference>
<feature type="compositionally biased region" description="Basic residues" evidence="7">
    <location>
        <begin position="303"/>
        <end position="313"/>
    </location>
</feature>
<gene>
    <name evidence="9" type="ORF">ALEPTO_LOCUS7892</name>
</gene>
<evidence type="ECO:0000256" key="1">
    <source>
        <dbReference type="ARBA" id="ARBA00004141"/>
    </source>
</evidence>
<evidence type="ECO:0000256" key="4">
    <source>
        <dbReference type="ARBA" id="ARBA00022692"/>
    </source>
</evidence>
<dbReference type="PANTHER" id="PTHR13116:SF5">
    <property type="entry name" value="ER MEMBRANE PROTEIN COMPLEX SUBUNIT 3"/>
    <property type="match status" value="1"/>
</dbReference>
<dbReference type="SMART" id="SM01415">
    <property type="entry name" value="DUF106"/>
    <property type="match status" value="1"/>
</dbReference>
<feature type="region of interest" description="Disordered" evidence="7">
    <location>
        <begin position="291"/>
        <end position="313"/>
    </location>
</feature>
<evidence type="ECO:0000313" key="9">
    <source>
        <dbReference type="EMBL" id="CAG8595305.1"/>
    </source>
</evidence>
<keyword evidence="6 8" id="KW-0472">Membrane</keyword>
<dbReference type="OrthoDB" id="6745403at2759"/>
<dbReference type="Pfam" id="PF01956">
    <property type="entry name" value="EMC3_TMCO1"/>
    <property type="match status" value="1"/>
</dbReference>
<evidence type="ECO:0000256" key="6">
    <source>
        <dbReference type="ARBA" id="ARBA00023136"/>
    </source>
</evidence>
<evidence type="ECO:0000313" key="10">
    <source>
        <dbReference type="Proteomes" id="UP000789508"/>
    </source>
</evidence>
<protein>
    <recommendedName>
        <fullName evidence="3">ER membrane protein complex subunit 3</fullName>
    </recommendedName>
</protein>
<evidence type="ECO:0000256" key="8">
    <source>
        <dbReference type="SAM" id="Phobius"/>
    </source>
</evidence>
<evidence type="ECO:0000256" key="7">
    <source>
        <dbReference type="SAM" id="MobiDB-lite"/>
    </source>
</evidence>
<feature type="transmembrane region" description="Helical" evidence="8">
    <location>
        <begin position="23"/>
        <end position="47"/>
    </location>
</feature>
<dbReference type="AlphaFoldDB" id="A0A9N9GDY0"/>
<dbReference type="Proteomes" id="UP000789508">
    <property type="component" value="Unassembled WGS sequence"/>
</dbReference>
<comment type="subcellular location">
    <subcellularLocation>
        <location evidence="1">Membrane</location>
        <topology evidence="1">Multi-pass membrane protein</topology>
    </subcellularLocation>
</comment>
<accession>A0A9N9GDY0</accession>
<name>A0A9N9GDY0_9GLOM</name>
<dbReference type="InterPro" id="IPR008568">
    <property type="entry name" value="EMC3"/>
</dbReference>
<dbReference type="PANTHER" id="PTHR13116">
    <property type="entry name" value="ER MEMBRANE PROTEIN COMPLEX SUBUNIT 3"/>
    <property type="match status" value="1"/>
</dbReference>
<dbReference type="GO" id="GO:0034975">
    <property type="term" value="P:protein folding in endoplasmic reticulum"/>
    <property type="evidence" value="ECO:0007669"/>
    <property type="project" value="TreeGrafter"/>
</dbReference>
<reference evidence="9" key="1">
    <citation type="submission" date="2021-06" db="EMBL/GenBank/DDBJ databases">
        <authorList>
            <person name="Kallberg Y."/>
            <person name="Tangrot J."/>
            <person name="Rosling A."/>
        </authorList>
    </citation>
    <scope>NUCLEOTIDE SEQUENCE</scope>
    <source>
        <strain evidence="9">FL130A</strain>
    </source>
</reference>
<keyword evidence="4 8" id="KW-0812">Transmembrane</keyword>
<keyword evidence="5 8" id="KW-1133">Transmembrane helix</keyword>
<evidence type="ECO:0000256" key="2">
    <source>
        <dbReference type="ARBA" id="ARBA00005376"/>
    </source>
</evidence>
<evidence type="ECO:0000256" key="3">
    <source>
        <dbReference type="ARBA" id="ARBA00020822"/>
    </source>
</evidence>
<feature type="transmembrane region" description="Helical" evidence="8">
    <location>
        <begin position="140"/>
        <end position="162"/>
    </location>
</feature>
<dbReference type="GO" id="GO:0072546">
    <property type="term" value="C:EMC complex"/>
    <property type="evidence" value="ECO:0007669"/>
    <property type="project" value="TreeGrafter"/>
</dbReference>
<sequence>TLTHQTELLFSQALYLDPDINELLFQIAIRDWVLIPIMIVMVLVGVLRDQVTILLGANTFKKPGQKAIRETKALQRGSVLRLYGNNIPPASFHARKTYLSNAFERGTFLKNPAAANQPVNPMTDPQGMEMMMEGMKKNMAMIIPQTIIMAWVNFFFSGFVLIKLPFPLTLRFKSMLQRGVETADMDVTWVSSLSWYFLNLFGLRSIFTLLLGEDNAADGMRDMQSMAAMGGATGQPQDFHKLFLAERENLELTPHEWELEDVEYRLLVKYGKRTDAEYQLYRKNLVEDVAPENATSLQDNKGKTRRKGGGKRD</sequence>
<comment type="caution">
    <text evidence="9">The sequence shown here is derived from an EMBL/GenBank/DDBJ whole genome shotgun (WGS) entry which is preliminary data.</text>
</comment>
<comment type="similarity">
    <text evidence="2">Belongs to the EMC3 family.</text>
</comment>
<proteinExistence type="inferred from homology"/>
<organism evidence="9 10">
    <name type="scientific">Ambispora leptoticha</name>
    <dbReference type="NCBI Taxonomy" id="144679"/>
    <lineage>
        <taxon>Eukaryota</taxon>
        <taxon>Fungi</taxon>
        <taxon>Fungi incertae sedis</taxon>
        <taxon>Mucoromycota</taxon>
        <taxon>Glomeromycotina</taxon>
        <taxon>Glomeromycetes</taxon>
        <taxon>Archaeosporales</taxon>
        <taxon>Ambisporaceae</taxon>
        <taxon>Ambispora</taxon>
    </lineage>
</organism>
<dbReference type="EMBL" id="CAJVPS010003849">
    <property type="protein sequence ID" value="CAG8595305.1"/>
    <property type="molecule type" value="Genomic_DNA"/>
</dbReference>
<feature type="non-terminal residue" evidence="9">
    <location>
        <position position="313"/>
    </location>
</feature>